<evidence type="ECO:0000313" key="3">
    <source>
        <dbReference type="Proteomes" id="UP000002010"/>
    </source>
</evidence>
<organism evidence="2 3">
    <name type="scientific">Laribacter hongkongensis (strain HLHK9)</name>
    <dbReference type="NCBI Taxonomy" id="557598"/>
    <lineage>
        <taxon>Bacteria</taxon>
        <taxon>Pseudomonadati</taxon>
        <taxon>Pseudomonadota</taxon>
        <taxon>Betaproteobacteria</taxon>
        <taxon>Neisseriales</taxon>
        <taxon>Aquaspirillaceae</taxon>
        <taxon>Laribacter</taxon>
    </lineage>
</organism>
<protein>
    <submittedName>
        <fullName evidence="2">Uncharacterized protein</fullName>
    </submittedName>
</protein>
<feature type="compositionally biased region" description="Polar residues" evidence="1">
    <location>
        <begin position="71"/>
        <end position="81"/>
    </location>
</feature>
<reference evidence="2 3" key="1">
    <citation type="journal article" date="2009" name="PLoS Genet.">
        <title>The complete genome and proteome of Laribacter hongkongensis reveal potential mechanisms for adaptations to different temperatures and habitats.</title>
        <authorList>
            <person name="Woo P.C."/>
            <person name="Lau S.K."/>
            <person name="Tse H."/>
            <person name="Teng J.L."/>
            <person name="Curreem S.O."/>
            <person name="Tsang A.K."/>
            <person name="Fan R.Y."/>
            <person name="Wong G.K."/>
            <person name="Huang Y."/>
            <person name="Loman N.J."/>
            <person name="Snyder L.A."/>
            <person name="Cai J.J."/>
            <person name="Huang J.D."/>
            <person name="Mak W."/>
            <person name="Pallen M.J."/>
            <person name="Lok S."/>
            <person name="Yuen K.Y."/>
        </authorList>
    </citation>
    <scope>NUCLEOTIDE SEQUENCE [LARGE SCALE GENOMIC DNA]</scope>
    <source>
        <strain evidence="2 3">HLHK9</strain>
    </source>
</reference>
<dbReference type="HOGENOM" id="CLU_2569575_0_0_4"/>
<accession>C1D9Q9</accession>
<name>C1D9Q9_LARHH</name>
<proteinExistence type="predicted"/>
<feature type="compositionally biased region" description="Polar residues" evidence="1">
    <location>
        <begin position="47"/>
        <end position="59"/>
    </location>
</feature>
<dbReference type="STRING" id="557598.LHK_02177"/>
<feature type="region of interest" description="Disordered" evidence="1">
    <location>
        <begin position="47"/>
        <end position="81"/>
    </location>
</feature>
<dbReference type="EMBL" id="CP001154">
    <property type="protein sequence ID" value="ACO75161.1"/>
    <property type="molecule type" value="Genomic_DNA"/>
</dbReference>
<dbReference type="KEGG" id="lhk:LHK_02177"/>
<keyword evidence="3" id="KW-1185">Reference proteome</keyword>
<sequence>MLFDLPLSLAANLEAGAVDSRCNSSARHRTGMLTVKVACCRLTVLKQGSSQSSPGSFNRRQTKPRACRKPSLNNTFSVSTA</sequence>
<dbReference type="AlphaFoldDB" id="C1D9Q9"/>
<dbReference type="Proteomes" id="UP000002010">
    <property type="component" value="Chromosome"/>
</dbReference>
<evidence type="ECO:0000313" key="2">
    <source>
        <dbReference type="EMBL" id="ACO75161.1"/>
    </source>
</evidence>
<evidence type="ECO:0000256" key="1">
    <source>
        <dbReference type="SAM" id="MobiDB-lite"/>
    </source>
</evidence>
<gene>
    <name evidence="2" type="ordered locus">LHK_02177</name>
</gene>